<comment type="caution">
    <text evidence="4">The sequence shown here is derived from an EMBL/GenBank/DDBJ whole genome shotgun (WGS) entry which is preliminary data.</text>
</comment>
<organism evidence="4 5">
    <name type="scientific">Prymnesium parvum</name>
    <name type="common">Toxic golden alga</name>
    <dbReference type="NCBI Taxonomy" id="97485"/>
    <lineage>
        <taxon>Eukaryota</taxon>
        <taxon>Haptista</taxon>
        <taxon>Haptophyta</taxon>
        <taxon>Prymnesiophyceae</taxon>
        <taxon>Prymnesiales</taxon>
        <taxon>Prymnesiaceae</taxon>
        <taxon>Prymnesium</taxon>
    </lineage>
</organism>
<dbReference type="PANTHER" id="PTHR32285:SF48">
    <property type="entry name" value="PROTEIN TRICHOME BIREFRINGENCE-LIKE 19"/>
    <property type="match status" value="1"/>
</dbReference>
<gene>
    <name evidence="4" type="ORF">AB1Y20_023413</name>
</gene>
<accession>A0AB34JGB8</accession>
<dbReference type="AlphaFoldDB" id="A0AB34JGB8"/>
<feature type="region of interest" description="Disordered" evidence="2">
    <location>
        <begin position="53"/>
        <end position="80"/>
    </location>
</feature>
<reference evidence="4 5" key="1">
    <citation type="journal article" date="2024" name="Science">
        <title>Giant polyketide synthase enzymes in the biosynthesis of giant marine polyether toxins.</title>
        <authorList>
            <person name="Fallon T.R."/>
            <person name="Shende V.V."/>
            <person name="Wierzbicki I.H."/>
            <person name="Pendleton A.L."/>
            <person name="Watervoot N.F."/>
            <person name="Auber R.P."/>
            <person name="Gonzalez D.J."/>
            <person name="Wisecaver J.H."/>
            <person name="Moore B.S."/>
        </authorList>
    </citation>
    <scope>NUCLEOTIDE SEQUENCE [LARGE SCALE GENOMIC DNA]</scope>
    <source>
        <strain evidence="4 5">12B1</strain>
    </source>
</reference>
<dbReference type="EMBL" id="JBGBPQ010000009">
    <property type="protein sequence ID" value="KAL1519925.1"/>
    <property type="molecule type" value="Genomic_DNA"/>
</dbReference>
<sequence length="481" mass="51932">MPRRPCFSHCPSCTDYTSGEWVERHIPPPYHLNHSVWARMGLRIEEGSAHDYGQCASSSSASPSPPHSSSTSTSTPVFSSSPPASSPSWYEWEPSDCELPPVDRPATCRLLRGKQILFVGDSQMAQLFTSAVMLLAGAAGLGVDYRAGTRASVLSDVTASACNDTVRLNFVRSDLLAWSNSGHEAVAARKCNRKLKLNPFVVRASAHADLLVLGTGLHVPASTPAASATHPYFSLSLHHTLAAATAARRHRGLSAASVALVAATLPLPGCARFAAPLATAAALRAEGDASLSEWSADWAELHRINEAARWLAAAARVGFLDVSPLSALRPDATMARHARRRGAADDDCVHFCQPGPVDTWVRLLFSYWAFTPAALAPAARRPRREAGAFFRLPRDEWLSARGSAQARALEDCVGRSKPCFTCLADQQWWPFGNCSGVSEAFVRDNCAKRHTVRGLARQEAALLSQRRDLSVPSGSHRDLRL</sequence>
<evidence type="ECO:0000313" key="4">
    <source>
        <dbReference type="EMBL" id="KAL1519925.1"/>
    </source>
</evidence>
<dbReference type="GO" id="GO:0016413">
    <property type="term" value="F:O-acetyltransferase activity"/>
    <property type="evidence" value="ECO:0007669"/>
    <property type="project" value="InterPro"/>
</dbReference>
<evidence type="ECO:0000313" key="5">
    <source>
        <dbReference type="Proteomes" id="UP001515480"/>
    </source>
</evidence>
<dbReference type="PANTHER" id="PTHR32285">
    <property type="entry name" value="PROTEIN TRICHOME BIREFRINGENCE-LIKE 9-RELATED"/>
    <property type="match status" value="1"/>
</dbReference>
<protein>
    <recommendedName>
        <fullName evidence="3">Trichome birefringence-like C-terminal domain-containing protein</fullName>
    </recommendedName>
</protein>
<dbReference type="InterPro" id="IPR029962">
    <property type="entry name" value="TBL"/>
</dbReference>
<feature type="domain" description="Trichome birefringence-like C-terminal" evidence="3">
    <location>
        <begin position="302"/>
        <end position="366"/>
    </location>
</feature>
<dbReference type="Proteomes" id="UP001515480">
    <property type="component" value="Unassembled WGS sequence"/>
</dbReference>
<feature type="compositionally biased region" description="Low complexity" evidence="2">
    <location>
        <begin position="56"/>
        <end position="80"/>
    </location>
</feature>
<dbReference type="InterPro" id="IPR026057">
    <property type="entry name" value="TBL_C"/>
</dbReference>
<evidence type="ECO:0000259" key="3">
    <source>
        <dbReference type="Pfam" id="PF13839"/>
    </source>
</evidence>
<comment type="similarity">
    <text evidence="1">Belongs to the PC-esterase family. TBL subfamily.</text>
</comment>
<keyword evidence="5" id="KW-1185">Reference proteome</keyword>
<evidence type="ECO:0000256" key="2">
    <source>
        <dbReference type="SAM" id="MobiDB-lite"/>
    </source>
</evidence>
<proteinExistence type="inferred from homology"/>
<dbReference type="Pfam" id="PF13839">
    <property type="entry name" value="PC-Esterase"/>
    <property type="match status" value="1"/>
</dbReference>
<name>A0AB34JGB8_PRYPA</name>
<evidence type="ECO:0000256" key="1">
    <source>
        <dbReference type="ARBA" id="ARBA00007727"/>
    </source>
</evidence>